<dbReference type="InterPro" id="IPR055371">
    <property type="entry name" value="SpaA_PFL_dom_4"/>
</dbReference>
<evidence type="ECO:0000313" key="6">
    <source>
        <dbReference type="EMBL" id="ENO18853.1"/>
    </source>
</evidence>
<feature type="domain" description="SpaA-like prealbumin fold" evidence="3">
    <location>
        <begin position="592"/>
        <end position="665"/>
    </location>
</feature>
<proteinExistence type="predicted"/>
<keyword evidence="2" id="KW-1133">Transmembrane helix</keyword>
<feature type="transmembrane region" description="Helical" evidence="2">
    <location>
        <begin position="694"/>
        <end position="713"/>
    </location>
</feature>
<evidence type="ECO:0000313" key="7">
    <source>
        <dbReference type="Proteomes" id="UP000013015"/>
    </source>
</evidence>
<keyword evidence="2" id="KW-0812">Transmembrane</keyword>
<feature type="domain" description="SpaA-like prealbumin fold" evidence="4">
    <location>
        <begin position="473"/>
        <end position="582"/>
    </location>
</feature>
<feature type="compositionally biased region" description="Polar residues" evidence="1">
    <location>
        <begin position="396"/>
        <end position="417"/>
    </location>
</feature>
<keyword evidence="2" id="KW-0472">Membrane</keyword>
<dbReference type="AlphaFoldDB" id="N6XCA9"/>
<sequence>MAPAALRGTIPLQVQAQAANHHGINGTTGGDIRYGSAAAGTVSGKIPNPGGGAGSTAFVGPGKMVYSAHGRGQKCGNPSCTYYEGQEPGELNLKVKSAVGFAPREVGSVDVGKEFALGYFVHVNNPIVGSGGSGGQHYAATLNIKLTLSGVEKTLSFPWTIHETPNNGPHPNDILNFTSTVAPVSFESGNLNYTLTIHGFTQNTGASCPAELTGGTPLSEQFITVEGQKTYGCLWASIEQVRKVTIEKKIEKAPDMVGEMPTTEFGFTTTGELINLWGAGGKFSLKPKEAAPATEVNENGYNTGKELKITEDTLGANWSLKSLSCKDADGQGAPIGSISGGTLTLAKGLSEEDSAKVPIRCTYTNLYTPPATITLLKEVSSGTAAASNWTLSATHGTESVNGDSGASAKVTPNQEYTLSEKPKADFNEAGQYELEAWSCSADQGQLTFDANAKTVTPKPGQKVTCTAKNRLKSATLTLVKKINVPADAPNWAKKATEKDWNLKANGPTSIEGTSGDPGVTNQKIQPGNYALSETANPAGITGGLPATAYAESWECLDAAGARVDKNSTGAFPFAAGGTYTCTATNTLQTGGAKWKKTGEGQPLTGSEWTLTLNGVPGATVGASSATSEFEVQDLPVGTYTLHESKVPAGYLAHGDLEITITKGATNEEHYSTPIDNKKRPVPRLPLTGGLGEDWFVILAGGAGGIATLLAVAARRRKRSAS</sequence>
<feature type="domain" description="SpaA-like prealbumin fold" evidence="4">
    <location>
        <begin position="370"/>
        <end position="466"/>
    </location>
</feature>
<feature type="domain" description="SpaA-like prealbumin fold" evidence="5">
    <location>
        <begin position="263"/>
        <end position="365"/>
    </location>
</feature>
<reference evidence="6 7" key="1">
    <citation type="submission" date="2013-03" db="EMBL/GenBank/DDBJ databases">
        <title>Reference genome for the Human Microbiome Project.</title>
        <authorList>
            <person name="Aqrawi P."/>
            <person name="Ayvaz T."/>
            <person name="Bess C."/>
            <person name="Blankenburg K."/>
            <person name="Coyle M."/>
            <person name="Deng J."/>
            <person name="Forbes L."/>
            <person name="Fowler G."/>
            <person name="Francisco L."/>
            <person name="Fu Q."/>
            <person name="Gibbs R."/>
            <person name="Gross S."/>
            <person name="Gubbala S."/>
            <person name="Hale W."/>
            <person name="Hemphill L."/>
            <person name="Highlander S."/>
            <person name="Hirani K."/>
            <person name="Jackson L."/>
            <person name="Jakkamsetti A."/>
            <person name="Javaid M."/>
            <person name="Jayaseelan J.C."/>
            <person name="Jiang H."/>
            <person name="Joshi V."/>
            <person name="Korchina V."/>
            <person name="Kovar C."/>
            <person name="Lara F."/>
            <person name="Lee S."/>
            <person name="Liu Y."/>
            <person name="Mata R."/>
            <person name="Mathew T."/>
            <person name="Munidasa M."/>
            <person name="Muzny D."/>
            <person name="Nazareth L."/>
            <person name="Ngo R."/>
            <person name="Nguyen L."/>
            <person name="Nguyen N."/>
            <person name="Okwuonu G."/>
            <person name="Ongeri F."/>
            <person name="Palculict T."/>
            <person name="Patil S."/>
            <person name="Petrosino J."/>
            <person name="Pham C."/>
            <person name="Pham P."/>
            <person name="Pu L.-L."/>
            <person name="Qin X."/>
            <person name="Qu J."/>
            <person name="Reid J."/>
            <person name="Ross M."/>
            <person name="Ruth R."/>
            <person name="Saada N."/>
            <person name="San Lucas F."/>
            <person name="Santibanez J."/>
            <person name="Shang Y."/>
            <person name="Simmons D."/>
            <person name="Song X.-Z."/>
            <person name="Tang L.-Y."/>
            <person name="Thornton R."/>
            <person name="Warren J."/>
            <person name="Weissenberger G."/>
            <person name="Wilczek-Boney K."/>
            <person name="Worley K."/>
            <person name="Youmans B."/>
            <person name="Zhang J."/>
            <person name="Zhang L."/>
            <person name="Zhao Z."/>
            <person name="Zhou C."/>
            <person name="Zhu D."/>
            <person name="Zhu Y."/>
        </authorList>
    </citation>
    <scope>NUCLEOTIDE SEQUENCE [LARGE SCALE GENOMIC DNA]</scope>
    <source>
        <strain evidence="6 7">F0333</strain>
    </source>
</reference>
<feature type="region of interest" description="Disordered" evidence="1">
    <location>
        <begin position="396"/>
        <end position="421"/>
    </location>
</feature>
<dbReference type="NCBIfam" id="NF038131">
    <property type="entry name" value="choice_anch_K"/>
    <property type="match status" value="1"/>
</dbReference>
<protein>
    <submittedName>
        <fullName evidence="6">Uncharacterized protein</fullName>
    </submittedName>
</protein>
<dbReference type="HOGENOM" id="CLU_383410_0_0_11"/>
<feature type="region of interest" description="Disordered" evidence="1">
    <location>
        <begin position="502"/>
        <end position="525"/>
    </location>
</feature>
<evidence type="ECO:0000256" key="1">
    <source>
        <dbReference type="SAM" id="MobiDB-lite"/>
    </source>
</evidence>
<evidence type="ECO:0000259" key="5">
    <source>
        <dbReference type="Pfam" id="PF24514"/>
    </source>
</evidence>
<gene>
    <name evidence="6" type="ORF">HMPREF9004_0523</name>
</gene>
<dbReference type="InterPro" id="IPR013783">
    <property type="entry name" value="Ig-like_fold"/>
</dbReference>
<dbReference type="InterPro" id="IPR045826">
    <property type="entry name" value="SpaA_PFL_dom_2"/>
</dbReference>
<evidence type="ECO:0000259" key="3">
    <source>
        <dbReference type="Pfam" id="PF17802"/>
    </source>
</evidence>
<dbReference type="InterPro" id="IPR047995">
    <property type="entry name" value="Choice_anch_K"/>
</dbReference>
<name>N6XCA9_9ACTO</name>
<comment type="caution">
    <text evidence="6">The sequence shown here is derived from an EMBL/GenBank/DDBJ whole genome shotgun (WGS) entry which is preliminary data.</text>
</comment>
<dbReference type="InterPro" id="IPR041033">
    <property type="entry name" value="SpaA_PFL_dom_1"/>
</dbReference>
<dbReference type="Pfam" id="PF24514">
    <property type="entry name" value="SpaA_4"/>
    <property type="match status" value="1"/>
</dbReference>
<dbReference type="GO" id="GO:0005975">
    <property type="term" value="P:carbohydrate metabolic process"/>
    <property type="evidence" value="ECO:0007669"/>
    <property type="project" value="UniProtKB-ARBA"/>
</dbReference>
<dbReference type="Pfam" id="PF19403">
    <property type="entry name" value="SpaA_2"/>
    <property type="match status" value="2"/>
</dbReference>
<dbReference type="Pfam" id="PF17802">
    <property type="entry name" value="SpaA"/>
    <property type="match status" value="1"/>
</dbReference>
<evidence type="ECO:0000256" key="2">
    <source>
        <dbReference type="SAM" id="Phobius"/>
    </source>
</evidence>
<dbReference type="PATRIC" id="fig|888050.3.peg.505"/>
<dbReference type="Proteomes" id="UP000013015">
    <property type="component" value="Unassembled WGS sequence"/>
</dbReference>
<accession>N6XCA9</accession>
<dbReference type="EMBL" id="AQHZ01000007">
    <property type="protein sequence ID" value="ENO18853.1"/>
    <property type="molecule type" value="Genomic_DNA"/>
</dbReference>
<evidence type="ECO:0000259" key="4">
    <source>
        <dbReference type="Pfam" id="PF19403"/>
    </source>
</evidence>
<keyword evidence="7" id="KW-1185">Reference proteome</keyword>
<dbReference type="eggNOG" id="COG4932">
    <property type="taxonomic scope" value="Bacteria"/>
</dbReference>
<organism evidence="6 7">
    <name type="scientific">Schaalia cardiffensis F0333</name>
    <dbReference type="NCBI Taxonomy" id="888050"/>
    <lineage>
        <taxon>Bacteria</taxon>
        <taxon>Bacillati</taxon>
        <taxon>Actinomycetota</taxon>
        <taxon>Actinomycetes</taxon>
        <taxon>Actinomycetales</taxon>
        <taxon>Actinomycetaceae</taxon>
        <taxon>Schaalia</taxon>
    </lineage>
</organism>
<dbReference type="Gene3D" id="2.60.40.10">
    <property type="entry name" value="Immunoglobulins"/>
    <property type="match status" value="1"/>
</dbReference>
<dbReference type="STRING" id="888050.HMPREF9004_0523"/>